<accession>A0A377PKQ8</accession>
<evidence type="ECO:0000313" key="2">
    <source>
        <dbReference type="EMBL" id="STQ79903.1"/>
    </source>
</evidence>
<dbReference type="Proteomes" id="UP000254821">
    <property type="component" value="Unassembled WGS sequence"/>
</dbReference>
<feature type="domain" description="Spore coat protein U/FanG" evidence="1">
    <location>
        <begin position="35"/>
        <end position="175"/>
    </location>
</feature>
<protein>
    <submittedName>
        <fullName evidence="2">Uncharacterized secreted protein</fullName>
    </submittedName>
</protein>
<evidence type="ECO:0000259" key="1">
    <source>
        <dbReference type="Pfam" id="PF05229"/>
    </source>
</evidence>
<dbReference type="Pfam" id="PF05229">
    <property type="entry name" value="SCPU"/>
    <property type="match status" value="1"/>
</dbReference>
<dbReference type="PANTHER" id="PTHR37089:SF3">
    <property type="entry name" value="EXPORTED PROTEIN"/>
    <property type="match status" value="1"/>
</dbReference>
<sequence>MKTREWCALKVALQSLLAVVLLWGLIVGSANAIITAQFKAQATIVAGCAVLGTGSLFGTLSFGTYPGTGTGGVNGTFVQNTSLTLACTPGVTLNMAINGGSNFTTVRNVMQSGNSLQLPYRIYTDAAHTNEIIVNQNVPLNISSSNNNIILPIYGVLQLNGFSPSGSYTDTLTVTLTW</sequence>
<dbReference type="EMBL" id="UGHP01000001">
    <property type="protein sequence ID" value="STQ79903.1"/>
    <property type="molecule type" value="Genomic_DNA"/>
</dbReference>
<organism evidence="2 3">
    <name type="scientific">Hafnia alvei</name>
    <dbReference type="NCBI Taxonomy" id="569"/>
    <lineage>
        <taxon>Bacteria</taxon>
        <taxon>Pseudomonadati</taxon>
        <taxon>Pseudomonadota</taxon>
        <taxon>Gammaproteobacteria</taxon>
        <taxon>Enterobacterales</taxon>
        <taxon>Hafniaceae</taxon>
        <taxon>Hafnia</taxon>
    </lineage>
</organism>
<dbReference type="SMART" id="SM00972">
    <property type="entry name" value="SCPU"/>
    <property type="match status" value="1"/>
</dbReference>
<gene>
    <name evidence="2" type="ORF">NCTC8105_02001</name>
</gene>
<reference evidence="2 3" key="1">
    <citation type="submission" date="2018-06" db="EMBL/GenBank/DDBJ databases">
        <authorList>
            <consortium name="Pathogen Informatics"/>
            <person name="Doyle S."/>
        </authorList>
    </citation>
    <scope>NUCLEOTIDE SEQUENCE [LARGE SCALE GENOMIC DNA]</scope>
    <source>
        <strain evidence="2 3">NCTC8105</strain>
    </source>
</reference>
<evidence type="ECO:0000313" key="3">
    <source>
        <dbReference type="Proteomes" id="UP000254821"/>
    </source>
</evidence>
<dbReference type="InterPro" id="IPR053167">
    <property type="entry name" value="Spore_coat_component"/>
</dbReference>
<dbReference type="PANTHER" id="PTHR37089">
    <property type="entry name" value="PROTEIN U-RELATED"/>
    <property type="match status" value="1"/>
</dbReference>
<name>A0A377PKQ8_HAFAL</name>
<dbReference type="AlphaFoldDB" id="A0A377PKQ8"/>
<dbReference type="InterPro" id="IPR007893">
    <property type="entry name" value="Spore_coat_U/FanG"/>
</dbReference>
<proteinExistence type="predicted"/>